<dbReference type="Gene3D" id="1.10.1200.10">
    <property type="entry name" value="ACP-like"/>
    <property type="match status" value="1"/>
</dbReference>
<keyword evidence="2" id="KW-0597">Phosphoprotein</keyword>
<dbReference type="Gene3D" id="3.30.559.30">
    <property type="entry name" value="Nonribosomal peptide synthetase, condensation domain"/>
    <property type="match status" value="1"/>
</dbReference>
<dbReference type="PROSITE" id="PS50075">
    <property type="entry name" value="CARRIER"/>
    <property type="match status" value="1"/>
</dbReference>
<dbReference type="InterPro" id="IPR001242">
    <property type="entry name" value="Condensation_dom"/>
</dbReference>
<dbReference type="EMBL" id="ML993695">
    <property type="protein sequence ID" value="KAF2158323.1"/>
    <property type="molecule type" value="Genomic_DNA"/>
</dbReference>
<dbReference type="InterPro" id="IPR000873">
    <property type="entry name" value="AMP-dep_synth/lig_dom"/>
</dbReference>
<dbReference type="GO" id="GO:0043041">
    <property type="term" value="P:amino acid activation for nonribosomal peptide biosynthetic process"/>
    <property type="evidence" value="ECO:0007669"/>
    <property type="project" value="TreeGrafter"/>
</dbReference>
<evidence type="ECO:0000256" key="2">
    <source>
        <dbReference type="ARBA" id="ARBA00022553"/>
    </source>
</evidence>
<dbReference type="GO" id="GO:0005737">
    <property type="term" value="C:cytoplasm"/>
    <property type="evidence" value="ECO:0007669"/>
    <property type="project" value="TreeGrafter"/>
</dbReference>
<feature type="domain" description="Carrier" evidence="4">
    <location>
        <begin position="9"/>
        <end position="85"/>
    </location>
</feature>
<keyword evidence="1" id="KW-0596">Phosphopantetheine</keyword>
<dbReference type="InterPro" id="IPR020845">
    <property type="entry name" value="AMP-binding_CS"/>
</dbReference>
<dbReference type="SUPFAM" id="SSF56801">
    <property type="entry name" value="Acetyl-CoA synthetase-like"/>
    <property type="match status" value="1"/>
</dbReference>
<dbReference type="InterPro" id="IPR042099">
    <property type="entry name" value="ANL_N_sf"/>
</dbReference>
<dbReference type="GeneID" id="54564178"/>
<sequence length="920" mass="99883">MDNHINGEAPLESSRLALGKIAADLLDIALGSLDWDKSFIVQGGDSILAIDFIVKCREAGIHLEMAEVLTAESLNDLAKEIDGKKWELANDREFPLVNWRESALDDLDMGLQTLGLSLHDVEAIAPCSPVQEGFLISQAINPASYISRVSIRLSSTSAKQQSRPRAKEIARAWENTVQRHAILRTTFVESNDRPGKFDQIVLKDTAVRPRILTGSAPSTGSTAKPLTTRKFDVPHRLSVYEISAEELQLEVEISHALVDGHSAKILLHDLRASYSAAGYFSKQTPPPYAVFAVSQQDSLSSLEGSDGAGYWTSYLNDATESHLPLATSHPRLRDLEMARCSITLPEGKLRAVCGQLSITPANLFHVAWALAIRRIILSDTITFSYIVSGRSSAIKGAEAIVGPLVNTFPCCLTLRPETTLEDALHMAKRDFQNGLPFQNISLADLPISSTRSLKKLGNTLLSIERQVMDHGIFTEGTAMSIERMTSATDFDLAANLRYTEERIDLSLEYWASRVAWPVAEAQLTGFKDALTFLLQETGKSIADFPSLGNSDKQALREWNSTMPQSTERCVHELVQEQMTAQPASLAISSWDGEMTYGELDDASRQLAHYLTRNGVGPEVKVGLCMDKSKWAVVAMLAILRAGGAVVPLGVQHPAARIRDLVQDTAASIVLVNRAHKERLAALSNDLSLVAVDMFFEDGPAISSYSSAELCTSVRPEHTAWVIYTSGSTGKPKGVVLEHRALATSILAHGSELGIQPRDRLSQFAAYTFDVAIAETITSLSFGACVCVPSENDRLNRLTPFLLEAGITIATLTSTVAALVQPDELSTIRTLILTGEAVQPNVVDRWIGHTIVRNAYGPAESSIWTTANKVPSASAALNIGKPLAGGFWVVGPGDYNRLCPIGAPGELLIEGPLLARGYLND</sequence>
<dbReference type="CDD" id="cd05918">
    <property type="entry name" value="A_NRPS_SidN3_like"/>
    <property type="match status" value="1"/>
</dbReference>
<organism evidence="5 6">
    <name type="scientific">Zasmidium cellare ATCC 36951</name>
    <dbReference type="NCBI Taxonomy" id="1080233"/>
    <lineage>
        <taxon>Eukaryota</taxon>
        <taxon>Fungi</taxon>
        <taxon>Dikarya</taxon>
        <taxon>Ascomycota</taxon>
        <taxon>Pezizomycotina</taxon>
        <taxon>Dothideomycetes</taxon>
        <taxon>Dothideomycetidae</taxon>
        <taxon>Mycosphaerellales</taxon>
        <taxon>Mycosphaerellaceae</taxon>
        <taxon>Zasmidium</taxon>
    </lineage>
</organism>
<dbReference type="Pfam" id="PF00668">
    <property type="entry name" value="Condensation"/>
    <property type="match status" value="1"/>
</dbReference>
<dbReference type="SUPFAM" id="SSF47336">
    <property type="entry name" value="ACP-like"/>
    <property type="match status" value="1"/>
</dbReference>
<keyword evidence="3" id="KW-0436">Ligase</keyword>
<dbReference type="PANTHER" id="PTHR45527:SF1">
    <property type="entry name" value="FATTY ACID SYNTHASE"/>
    <property type="match status" value="1"/>
</dbReference>
<gene>
    <name evidence="5" type="ORF">M409DRAFT_38332</name>
</gene>
<name>A0A6A6BUZ1_ZASCE</name>
<protein>
    <recommendedName>
        <fullName evidence="4">Carrier domain-containing protein</fullName>
    </recommendedName>
</protein>
<keyword evidence="6" id="KW-1185">Reference proteome</keyword>
<evidence type="ECO:0000259" key="4">
    <source>
        <dbReference type="PROSITE" id="PS50075"/>
    </source>
</evidence>
<evidence type="ECO:0000256" key="1">
    <source>
        <dbReference type="ARBA" id="ARBA00022450"/>
    </source>
</evidence>
<evidence type="ECO:0000313" key="6">
    <source>
        <dbReference type="Proteomes" id="UP000799537"/>
    </source>
</evidence>
<feature type="non-terminal residue" evidence="5">
    <location>
        <position position="920"/>
    </location>
</feature>
<dbReference type="InterPro" id="IPR009081">
    <property type="entry name" value="PP-bd_ACP"/>
</dbReference>
<evidence type="ECO:0000256" key="3">
    <source>
        <dbReference type="ARBA" id="ARBA00022598"/>
    </source>
</evidence>
<dbReference type="Pfam" id="PF00501">
    <property type="entry name" value="AMP-binding"/>
    <property type="match status" value="1"/>
</dbReference>
<dbReference type="GO" id="GO:0016874">
    <property type="term" value="F:ligase activity"/>
    <property type="evidence" value="ECO:0007669"/>
    <property type="project" value="UniProtKB-KW"/>
</dbReference>
<dbReference type="SUPFAM" id="SSF52777">
    <property type="entry name" value="CoA-dependent acyltransferases"/>
    <property type="match status" value="2"/>
</dbReference>
<dbReference type="Pfam" id="PF00550">
    <property type="entry name" value="PP-binding"/>
    <property type="match status" value="1"/>
</dbReference>
<dbReference type="OrthoDB" id="416786at2759"/>
<dbReference type="PROSITE" id="PS00455">
    <property type="entry name" value="AMP_BINDING"/>
    <property type="match status" value="1"/>
</dbReference>
<dbReference type="RefSeq" id="XP_033659212.1">
    <property type="nucleotide sequence ID" value="XM_033810906.1"/>
</dbReference>
<dbReference type="InterPro" id="IPR023213">
    <property type="entry name" value="CAT-like_dom_sf"/>
</dbReference>
<dbReference type="PANTHER" id="PTHR45527">
    <property type="entry name" value="NONRIBOSOMAL PEPTIDE SYNTHETASE"/>
    <property type="match status" value="1"/>
</dbReference>
<accession>A0A6A6BUZ1</accession>
<dbReference type="Proteomes" id="UP000799537">
    <property type="component" value="Unassembled WGS sequence"/>
</dbReference>
<reference evidence="5" key="1">
    <citation type="journal article" date="2020" name="Stud. Mycol.">
        <title>101 Dothideomycetes genomes: a test case for predicting lifestyles and emergence of pathogens.</title>
        <authorList>
            <person name="Haridas S."/>
            <person name="Albert R."/>
            <person name="Binder M."/>
            <person name="Bloem J."/>
            <person name="Labutti K."/>
            <person name="Salamov A."/>
            <person name="Andreopoulos B."/>
            <person name="Baker S."/>
            <person name="Barry K."/>
            <person name="Bills G."/>
            <person name="Bluhm B."/>
            <person name="Cannon C."/>
            <person name="Castanera R."/>
            <person name="Culley D."/>
            <person name="Daum C."/>
            <person name="Ezra D."/>
            <person name="Gonzalez J."/>
            <person name="Henrissat B."/>
            <person name="Kuo A."/>
            <person name="Liang C."/>
            <person name="Lipzen A."/>
            <person name="Lutzoni F."/>
            <person name="Magnuson J."/>
            <person name="Mondo S."/>
            <person name="Nolan M."/>
            <person name="Ohm R."/>
            <person name="Pangilinan J."/>
            <person name="Park H.-J."/>
            <person name="Ramirez L."/>
            <person name="Alfaro M."/>
            <person name="Sun H."/>
            <person name="Tritt A."/>
            <person name="Yoshinaga Y."/>
            <person name="Zwiers L.-H."/>
            <person name="Turgeon B."/>
            <person name="Goodwin S."/>
            <person name="Spatafora J."/>
            <person name="Crous P."/>
            <person name="Grigoriev I."/>
        </authorList>
    </citation>
    <scope>NUCLEOTIDE SEQUENCE</scope>
    <source>
        <strain evidence="5">ATCC 36951</strain>
    </source>
</reference>
<dbReference type="InterPro" id="IPR036736">
    <property type="entry name" value="ACP-like_sf"/>
</dbReference>
<dbReference type="Gene3D" id="3.40.50.12780">
    <property type="entry name" value="N-terminal domain of ligase-like"/>
    <property type="match status" value="1"/>
</dbReference>
<dbReference type="AlphaFoldDB" id="A0A6A6BUZ1"/>
<dbReference type="GO" id="GO:0044550">
    <property type="term" value="P:secondary metabolite biosynthetic process"/>
    <property type="evidence" value="ECO:0007669"/>
    <property type="project" value="TreeGrafter"/>
</dbReference>
<proteinExistence type="predicted"/>
<dbReference type="GO" id="GO:0031177">
    <property type="term" value="F:phosphopantetheine binding"/>
    <property type="evidence" value="ECO:0007669"/>
    <property type="project" value="TreeGrafter"/>
</dbReference>
<dbReference type="Gene3D" id="3.30.559.10">
    <property type="entry name" value="Chloramphenicol acetyltransferase-like domain"/>
    <property type="match status" value="1"/>
</dbReference>
<dbReference type="CDD" id="cd19542">
    <property type="entry name" value="CT_NRPS-like"/>
    <property type="match status" value="1"/>
</dbReference>
<evidence type="ECO:0000313" key="5">
    <source>
        <dbReference type="EMBL" id="KAF2158323.1"/>
    </source>
</evidence>